<dbReference type="VEuPathDB" id="FungiDB:PHYBLDRAFT_159663"/>
<dbReference type="EMBL" id="KV440989">
    <property type="protein sequence ID" value="OAD70374.1"/>
    <property type="molecule type" value="Genomic_DNA"/>
</dbReference>
<evidence type="ECO:0000313" key="1">
    <source>
        <dbReference type="EMBL" id="OAD70374.1"/>
    </source>
</evidence>
<dbReference type="GeneID" id="28994937"/>
<dbReference type="RefSeq" id="XP_018288414.1">
    <property type="nucleotide sequence ID" value="XM_018434031.1"/>
</dbReference>
<dbReference type="Proteomes" id="UP000077315">
    <property type="component" value="Unassembled WGS sequence"/>
</dbReference>
<proteinExistence type="predicted"/>
<name>A0A162NK01_PHYB8</name>
<keyword evidence="2" id="KW-1185">Reference proteome</keyword>
<dbReference type="InParanoid" id="A0A162NK01"/>
<protein>
    <submittedName>
        <fullName evidence="1">Uncharacterized protein</fullName>
    </submittedName>
</protein>
<evidence type="ECO:0000313" key="2">
    <source>
        <dbReference type="Proteomes" id="UP000077315"/>
    </source>
</evidence>
<dbReference type="AlphaFoldDB" id="A0A162NK01"/>
<reference evidence="2" key="1">
    <citation type="submission" date="2015-06" db="EMBL/GenBank/DDBJ databases">
        <title>Expansion of signal transduction pathways in fungi by whole-genome duplication.</title>
        <authorList>
            <consortium name="DOE Joint Genome Institute"/>
            <person name="Corrochano L.M."/>
            <person name="Kuo A."/>
            <person name="Marcet-Houben M."/>
            <person name="Polaino S."/>
            <person name="Salamov A."/>
            <person name="Villalobos J.M."/>
            <person name="Alvarez M.I."/>
            <person name="Avalos J."/>
            <person name="Benito E.P."/>
            <person name="Benoit I."/>
            <person name="Burger G."/>
            <person name="Camino L.P."/>
            <person name="Canovas D."/>
            <person name="Cerda-Olmedo E."/>
            <person name="Cheng J.-F."/>
            <person name="Dominguez A."/>
            <person name="Elias M."/>
            <person name="Eslava A.P."/>
            <person name="Glaser F."/>
            <person name="Grimwood J."/>
            <person name="Gutierrez G."/>
            <person name="Heitman J."/>
            <person name="Henrissat B."/>
            <person name="Iturriaga E.A."/>
            <person name="Lang B.F."/>
            <person name="Lavin J.L."/>
            <person name="Lee S."/>
            <person name="Li W."/>
            <person name="Lindquist E."/>
            <person name="Lopez-Garcia S."/>
            <person name="Luque E.M."/>
            <person name="Marcos A.T."/>
            <person name="Martin J."/>
            <person name="McCluskey K."/>
            <person name="Medina H.R."/>
            <person name="Miralles-Duran A."/>
            <person name="Miyazaki A."/>
            <person name="Munoz-Torres E."/>
            <person name="Oguiza J.A."/>
            <person name="Ohm R."/>
            <person name="Olmedo M."/>
            <person name="Orejas M."/>
            <person name="Ortiz-Castellanos L."/>
            <person name="Pisabarro A.G."/>
            <person name="Rodriguez-Romero J."/>
            <person name="Ruiz-Herrera J."/>
            <person name="Ruiz-Vazquez R."/>
            <person name="Sanz C."/>
            <person name="Schackwitz W."/>
            <person name="Schmutz J."/>
            <person name="Shahriari M."/>
            <person name="Shelest E."/>
            <person name="Silva-Franco F."/>
            <person name="Soanes D."/>
            <person name="Syed K."/>
            <person name="Tagua V.G."/>
            <person name="Talbot N.J."/>
            <person name="Thon M."/>
            <person name="De vries R.P."/>
            <person name="Wiebenga A."/>
            <person name="Yadav J.S."/>
            <person name="Braun E.L."/>
            <person name="Baker S."/>
            <person name="Garre V."/>
            <person name="Horwitz B."/>
            <person name="Torres-Martinez S."/>
            <person name="Idnurm A."/>
            <person name="Herrera-Estrella A."/>
            <person name="Gabaldon T."/>
            <person name="Grigoriev I.V."/>
        </authorList>
    </citation>
    <scope>NUCLEOTIDE SEQUENCE [LARGE SCALE GENOMIC DNA]</scope>
    <source>
        <strain evidence="2">NRRL 1555(-)</strain>
    </source>
</reference>
<accession>A0A162NK01</accession>
<organism evidence="1 2">
    <name type="scientific">Phycomyces blakesleeanus (strain ATCC 8743b / DSM 1359 / FGSC 10004 / NBRC 33097 / NRRL 1555)</name>
    <dbReference type="NCBI Taxonomy" id="763407"/>
    <lineage>
        <taxon>Eukaryota</taxon>
        <taxon>Fungi</taxon>
        <taxon>Fungi incertae sedis</taxon>
        <taxon>Mucoromycota</taxon>
        <taxon>Mucoromycotina</taxon>
        <taxon>Mucoromycetes</taxon>
        <taxon>Mucorales</taxon>
        <taxon>Phycomycetaceae</taxon>
        <taxon>Phycomyces</taxon>
    </lineage>
</organism>
<sequence>MAFEFFNYFRIAQYQDFWPNLRLGSVFPKNPINCFPRSSYLFVQYLFEFAMRSHLCIVSG</sequence>
<gene>
    <name evidence="1" type="ORF">PHYBLDRAFT_159663</name>
</gene>